<feature type="domain" description="Transketolase-like pyrimidine-binding" evidence="4">
    <location>
        <begin position="1"/>
        <end position="123"/>
    </location>
</feature>
<evidence type="ECO:0000256" key="2">
    <source>
        <dbReference type="ARBA" id="ARBA00023002"/>
    </source>
</evidence>
<dbReference type="PANTHER" id="PTHR43257">
    <property type="entry name" value="PYRUVATE DEHYDROGENASE E1 COMPONENT BETA SUBUNIT"/>
    <property type="match status" value="1"/>
</dbReference>
<keyword evidence="3" id="KW-0786">Thiamine pyrophosphate</keyword>
<evidence type="ECO:0000256" key="1">
    <source>
        <dbReference type="ARBA" id="ARBA00001964"/>
    </source>
</evidence>
<dbReference type="InterPro" id="IPR005475">
    <property type="entry name" value="Transketolase-like_Pyr-bd"/>
</dbReference>
<dbReference type="SMART" id="SM00861">
    <property type="entry name" value="Transket_pyr"/>
    <property type="match status" value="1"/>
</dbReference>
<evidence type="ECO:0000313" key="5">
    <source>
        <dbReference type="EMBL" id="GAI38231.1"/>
    </source>
</evidence>
<keyword evidence="2" id="KW-0560">Oxidoreductase</keyword>
<feature type="non-terminal residue" evidence="5">
    <location>
        <position position="1"/>
    </location>
</feature>
<dbReference type="InterPro" id="IPR033248">
    <property type="entry name" value="Transketolase_C"/>
</dbReference>
<reference evidence="5" key="1">
    <citation type="journal article" date="2014" name="Front. Microbiol.">
        <title>High frequency of phylogenetically diverse reductive dehalogenase-homologous genes in deep subseafloor sedimentary metagenomes.</title>
        <authorList>
            <person name="Kawai M."/>
            <person name="Futagami T."/>
            <person name="Toyoda A."/>
            <person name="Takaki Y."/>
            <person name="Nishi S."/>
            <person name="Hori S."/>
            <person name="Arai W."/>
            <person name="Tsubouchi T."/>
            <person name="Morono Y."/>
            <person name="Uchiyama I."/>
            <person name="Ito T."/>
            <person name="Fujiyama A."/>
            <person name="Inagaki F."/>
            <person name="Takami H."/>
        </authorList>
    </citation>
    <scope>NUCLEOTIDE SEQUENCE</scope>
    <source>
        <strain evidence="5">Expedition CK06-06</strain>
    </source>
</reference>
<comment type="cofactor">
    <cofactor evidence="1">
        <name>thiamine diphosphate</name>
        <dbReference type="ChEBI" id="CHEBI:58937"/>
    </cofactor>
</comment>
<dbReference type="Gene3D" id="3.40.50.920">
    <property type="match status" value="1"/>
</dbReference>
<dbReference type="PANTHER" id="PTHR43257:SF2">
    <property type="entry name" value="PYRUVATE DEHYDROGENASE E1 COMPONENT SUBUNIT BETA"/>
    <property type="match status" value="1"/>
</dbReference>
<sequence length="255" mass="27483">PISEEAIIGVATGSAVTGMKPIAEIMFSDFITIAMDQIANQAAKIRYMFGGKAKVPLVIRTAGGGGTGAAAQHSQSLEALVTNIPGLKVVMPSCPYDAKGLLISSINDDNPVIFIEHKLLYKNKKCIQNVPRQMYEIPLGKGDVKREGSDISIAATSYMVQKSLEAAEKLSQEKSIECEVIDIRTLRPLDIDIILDSIKKTGRLLCVEEAPIFGGFMGEVSAQVSEKGFDWLDAPVARVGGRDCPVPYSLVLEQE</sequence>
<dbReference type="SUPFAM" id="SSF52518">
    <property type="entry name" value="Thiamin diphosphate-binding fold (THDP-binding)"/>
    <property type="match status" value="1"/>
</dbReference>
<evidence type="ECO:0000259" key="4">
    <source>
        <dbReference type="SMART" id="SM00861"/>
    </source>
</evidence>
<dbReference type="EMBL" id="BARV01030165">
    <property type="protein sequence ID" value="GAI38231.1"/>
    <property type="molecule type" value="Genomic_DNA"/>
</dbReference>
<dbReference type="SUPFAM" id="SSF52922">
    <property type="entry name" value="TK C-terminal domain-like"/>
    <property type="match status" value="1"/>
</dbReference>
<organism evidence="5">
    <name type="scientific">marine sediment metagenome</name>
    <dbReference type="NCBI Taxonomy" id="412755"/>
    <lineage>
        <taxon>unclassified sequences</taxon>
        <taxon>metagenomes</taxon>
        <taxon>ecological metagenomes</taxon>
    </lineage>
</organism>
<dbReference type="GO" id="GO:0016491">
    <property type="term" value="F:oxidoreductase activity"/>
    <property type="evidence" value="ECO:0007669"/>
    <property type="project" value="UniProtKB-KW"/>
</dbReference>
<dbReference type="InterPro" id="IPR009014">
    <property type="entry name" value="Transketo_C/PFOR_II"/>
</dbReference>
<dbReference type="InterPro" id="IPR029061">
    <property type="entry name" value="THDP-binding"/>
</dbReference>
<feature type="non-terminal residue" evidence="5">
    <location>
        <position position="255"/>
    </location>
</feature>
<protein>
    <recommendedName>
        <fullName evidence="4">Transketolase-like pyrimidine-binding domain-containing protein</fullName>
    </recommendedName>
</protein>
<dbReference type="AlphaFoldDB" id="X1P6Y3"/>
<gene>
    <name evidence="5" type="ORF">S06H3_47956</name>
</gene>
<proteinExistence type="predicted"/>
<evidence type="ECO:0000256" key="3">
    <source>
        <dbReference type="ARBA" id="ARBA00023052"/>
    </source>
</evidence>
<dbReference type="FunFam" id="3.40.50.920:FF:000001">
    <property type="entry name" value="Pyruvate dehydrogenase E1 beta subunit"/>
    <property type="match status" value="1"/>
</dbReference>
<dbReference type="Gene3D" id="3.40.50.970">
    <property type="match status" value="1"/>
</dbReference>
<dbReference type="Pfam" id="PF02779">
    <property type="entry name" value="Transket_pyr"/>
    <property type="match status" value="1"/>
</dbReference>
<accession>X1P6Y3</accession>
<name>X1P6Y3_9ZZZZ</name>
<dbReference type="Pfam" id="PF02780">
    <property type="entry name" value="Transketolase_C"/>
    <property type="match status" value="1"/>
</dbReference>
<comment type="caution">
    <text evidence="5">The sequence shown here is derived from an EMBL/GenBank/DDBJ whole genome shotgun (WGS) entry which is preliminary data.</text>
</comment>